<sequence>MAHSSDELLSHKIATIVSWLLAAYASFRYFVGINPFDNHNPYNVRETPFSSNVVVTLTFWGFLFLLQILFVTQIFVPTVNNASGITNRLEVTKLIAWHFSAFNLGVFVWTLLFVHNHYFWSEVVLVLNFVNILLLYFEHKTYSVKPFSNWLLIHLPTAAFPFSWLLYAIFWNGAVLFHVHKLVGRIFANILIWLFLLVPGFFLVVFNDYGIGISSSWLMFGLGLGQLFTKTFALQWIFAFVISGLLFIGSVVGAVTGSVTSRETTNETAPLMNDA</sequence>
<feature type="transmembrane region" description="Helical" evidence="1">
    <location>
        <begin position="149"/>
        <end position="170"/>
    </location>
</feature>
<evidence type="ECO:0000313" key="3">
    <source>
        <dbReference type="EMBL" id="SGZ49737.1"/>
    </source>
</evidence>
<protein>
    <submittedName>
        <fullName evidence="3">CIC11C00000001812</fullName>
    </submittedName>
    <submittedName>
        <fullName evidence="2">CIC11C00000002157</fullName>
    </submittedName>
</protein>
<dbReference type="PANTHER" id="PTHR37992">
    <property type="entry name" value="EXPRESSED PROTEIN"/>
    <property type="match status" value="1"/>
</dbReference>
<evidence type="ECO:0000313" key="5">
    <source>
        <dbReference type="Proteomes" id="UP000182334"/>
    </source>
</evidence>
<keyword evidence="1" id="KW-0472">Membrane</keyword>
<feature type="transmembrane region" description="Helical" evidence="1">
    <location>
        <begin position="119"/>
        <end position="137"/>
    </location>
</feature>
<feature type="transmembrane region" description="Helical" evidence="1">
    <location>
        <begin position="95"/>
        <end position="114"/>
    </location>
</feature>
<gene>
    <name evidence="3" type="ORF">SAMEA4029009_CIC11G00000001812</name>
    <name evidence="2" type="ORF">SAMEA4029010_CIC11G00000002157</name>
</gene>
<evidence type="ECO:0000313" key="2">
    <source>
        <dbReference type="EMBL" id="SGZ47131.1"/>
    </source>
</evidence>
<keyword evidence="5" id="KW-1185">Reference proteome</keyword>
<dbReference type="InterPro" id="IPR013920">
    <property type="entry name" value="DUF1774_fun"/>
</dbReference>
<dbReference type="Proteomes" id="UP000182259">
    <property type="component" value="Chromosome I"/>
</dbReference>
<feature type="transmembrane region" description="Helical" evidence="1">
    <location>
        <begin position="52"/>
        <end position="75"/>
    </location>
</feature>
<keyword evidence="1" id="KW-1133">Transmembrane helix</keyword>
<dbReference type="OrthoDB" id="3342455at2759"/>
<dbReference type="AlphaFoldDB" id="A0A1L0BE92"/>
<reference evidence="4 5" key="1">
    <citation type="submission" date="2016-10" db="EMBL/GenBank/DDBJ databases">
        <authorList>
            <person name="de Groot N.N."/>
        </authorList>
    </citation>
    <scope>NUCLEOTIDE SEQUENCE [LARGE SCALE GENOMIC DNA]</scope>
    <source>
        <strain evidence="2 5">CBS 141442</strain>
        <strain evidence="3 4">PYCC 4715</strain>
    </source>
</reference>
<name>A0A1L0BE92_9ASCO</name>
<dbReference type="Pfam" id="PF08611">
    <property type="entry name" value="DUF1774"/>
    <property type="match status" value="1"/>
</dbReference>
<organism evidence="3 4">
    <name type="scientific">Sungouiella intermedia</name>
    <dbReference type="NCBI Taxonomy" id="45354"/>
    <lineage>
        <taxon>Eukaryota</taxon>
        <taxon>Fungi</taxon>
        <taxon>Dikarya</taxon>
        <taxon>Ascomycota</taxon>
        <taxon>Saccharomycotina</taxon>
        <taxon>Pichiomycetes</taxon>
        <taxon>Metschnikowiaceae</taxon>
        <taxon>Sungouiella</taxon>
    </lineage>
</organism>
<dbReference type="EMBL" id="LT635756">
    <property type="protein sequence ID" value="SGZ47131.1"/>
    <property type="molecule type" value="Genomic_DNA"/>
</dbReference>
<evidence type="ECO:0000313" key="4">
    <source>
        <dbReference type="Proteomes" id="UP000182259"/>
    </source>
</evidence>
<accession>A0A1L0BE92</accession>
<feature type="transmembrane region" description="Helical" evidence="1">
    <location>
        <begin position="13"/>
        <end position="31"/>
    </location>
</feature>
<dbReference type="STRING" id="45354.A0A1L0BE92"/>
<proteinExistence type="predicted"/>
<feature type="transmembrane region" description="Helical" evidence="1">
    <location>
        <begin position="182"/>
        <end position="203"/>
    </location>
</feature>
<keyword evidence="1" id="KW-0812">Transmembrane</keyword>
<evidence type="ECO:0000256" key="1">
    <source>
        <dbReference type="SAM" id="Phobius"/>
    </source>
</evidence>
<dbReference type="EMBL" id="LT635764">
    <property type="protein sequence ID" value="SGZ49737.1"/>
    <property type="molecule type" value="Genomic_DNA"/>
</dbReference>
<dbReference type="PANTHER" id="PTHR37992:SF1">
    <property type="entry name" value="DUF1774-DOMAIN-CONTAINING PROTEIN"/>
    <property type="match status" value="1"/>
</dbReference>
<dbReference type="Proteomes" id="UP000182334">
    <property type="component" value="Chromosome I"/>
</dbReference>
<feature type="transmembrane region" description="Helical" evidence="1">
    <location>
        <begin position="236"/>
        <end position="256"/>
    </location>
</feature>